<dbReference type="GO" id="GO:0005524">
    <property type="term" value="F:ATP binding"/>
    <property type="evidence" value="ECO:0007669"/>
    <property type="project" value="UniProtKB-KW"/>
</dbReference>
<dbReference type="Pfam" id="PF00664">
    <property type="entry name" value="ABC_membrane"/>
    <property type="match status" value="1"/>
</dbReference>
<dbReference type="InterPro" id="IPR011527">
    <property type="entry name" value="ABC1_TM_dom"/>
</dbReference>
<evidence type="ECO:0000256" key="3">
    <source>
        <dbReference type="ARBA" id="ARBA00022692"/>
    </source>
</evidence>
<keyword evidence="5" id="KW-0067">ATP-binding</keyword>
<dbReference type="SMART" id="SM00382">
    <property type="entry name" value="AAA"/>
    <property type="match status" value="1"/>
</dbReference>
<dbReference type="InterPro" id="IPR036640">
    <property type="entry name" value="ABC1_TM_sf"/>
</dbReference>
<evidence type="ECO:0000256" key="6">
    <source>
        <dbReference type="ARBA" id="ARBA00022989"/>
    </source>
</evidence>
<evidence type="ECO:0000256" key="1">
    <source>
        <dbReference type="ARBA" id="ARBA00004651"/>
    </source>
</evidence>
<comment type="similarity">
    <text evidence="2">Belongs to the ABC transporter superfamily.</text>
</comment>
<feature type="domain" description="ABC transmembrane type-1" evidence="11">
    <location>
        <begin position="34"/>
        <end position="315"/>
    </location>
</feature>
<dbReference type="InterPro" id="IPR027417">
    <property type="entry name" value="P-loop_NTPase"/>
</dbReference>
<dbReference type="GO" id="GO:0090374">
    <property type="term" value="P:oligopeptide export from mitochondrion"/>
    <property type="evidence" value="ECO:0007669"/>
    <property type="project" value="TreeGrafter"/>
</dbReference>
<keyword evidence="7 9" id="KW-0472">Membrane</keyword>
<dbReference type="Pfam" id="PF00005">
    <property type="entry name" value="ABC_tran"/>
    <property type="match status" value="1"/>
</dbReference>
<comment type="function">
    <text evidence="8">Part of an ABC transporter complex. Transmembrane domains (TMD) form a pore in the inner membrane and the ATP-binding domain (NBD) is responsible for energy generation.</text>
</comment>
<dbReference type="NCBIfam" id="TIGR02204">
    <property type="entry name" value="MsbA_rel"/>
    <property type="match status" value="1"/>
</dbReference>
<dbReference type="CDD" id="cd18575">
    <property type="entry name" value="ABC_6TM_bac_exporter_ABCB8_10_like"/>
    <property type="match status" value="1"/>
</dbReference>
<feature type="transmembrane region" description="Helical" evidence="9">
    <location>
        <begin position="31"/>
        <end position="52"/>
    </location>
</feature>
<dbReference type="Gene3D" id="1.20.1560.10">
    <property type="entry name" value="ABC transporter type 1, transmembrane domain"/>
    <property type="match status" value="1"/>
</dbReference>
<protein>
    <submittedName>
        <fullName evidence="12">ABC transporter</fullName>
    </submittedName>
</protein>
<organism evidence="12 13">
    <name type="scientific">Xaviernesmea rhizosphaerae</name>
    <dbReference type="NCBI Taxonomy" id="1672749"/>
    <lineage>
        <taxon>Bacteria</taxon>
        <taxon>Pseudomonadati</taxon>
        <taxon>Pseudomonadota</taxon>
        <taxon>Alphaproteobacteria</taxon>
        <taxon>Hyphomicrobiales</taxon>
        <taxon>Rhizobiaceae</taxon>
        <taxon>Rhizobium/Agrobacterium group</taxon>
        <taxon>Xaviernesmea</taxon>
    </lineage>
</organism>
<dbReference type="PROSITE" id="PS50929">
    <property type="entry name" value="ABC_TM1F"/>
    <property type="match status" value="1"/>
</dbReference>
<dbReference type="RefSeq" id="WP_078058243.1">
    <property type="nucleotide sequence ID" value="NZ_MKIO01000039.1"/>
</dbReference>
<evidence type="ECO:0000313" key="13">
    <source>
        <dbReference type="Proteomes" id="UP000186143"/>
    </source>
</evidence>
<dbReference type="SUPFAM" id="SSF90123">
    <property type="entry name" value="ABC transporter transmembrane region"/>
    <property type="match status" value="1"/>
</dbReference>
<dbReference type="STRING" id="1672749.BJF92_05370"/>
<feature type="transmembrane region" description="Helical" evidence="9">
    <location>
        <begin position="150"/>
        <end position="168"/>
    </location>
</feature>
<dbReference type="GO" id="GO:0015421">
    <property type="term" value="F:ABC-type oligopeptide transporter activity"/>
    <property type="evidence" value="ECO:0007669"/>
    <property type="project" value="TreeGrafter"/>
</dbReference>
<evidence type="ECO:0000256" key="4">
    <source>
        <dbReference type="ARBA" id="ARBA00022741"/>
    </source>
</evidence>
<evidence type="ECO:0000259" key="11">
    <source>
        <dbReference type="PROSITE" id="PS50929"/>
    </source>
</evidence>
<evidence type="ECO:0000256" key="5">
    <source>
        <dbReference type="ARBA" id="ARBA00022840"/>
    </source>
</evidence>
<dbReference type="Proteomes" id="UP000186143">
    <property type="component" value="Unassembled WGS sequence"/>
</dbReference>
<dbReference type="InterPro" id="IPR003593">
    <property type="entry name" value="AAA+_ATPase"/>
</dbReference>
<dbReference type="GO" id="GO:0016887">
    <property type="term" value="F:ATP hydrolysis activity"/>
    <property type="evidence" value="ECO:0007669"/>
    <property type="project" value="InterPro"/>
</dbReference>
<evidence type="ECO:0000256" key="8">
    <source>
        <dbReference type="ARBA" id="ARBA00024725"/>
    </source>
</evidence>
<dbReference type="PANTHER" id="PTHR43394">
    <property type="entry name" value="ATP-DEPENDENT PERMEASE MDL1, MITOCHONDRIAL"/>
    <property type="match status" value="1"/>
</dbReference>
<comment type="caution">
    <text evidence="12">The sequence shown here is derived from an EMBL/GenBank/DDBJ whole genome shotgun (WGS) entry which is preliminary data.</text>
</comment>
<feature type="transmembrane region" description="Helical" evidence="9">
    <location>
        <begin position="174"/>
        <end position="194"/>
    </location>
</feature>
<sequence length="602" mass="63838">MSDNKDKPKAARRSLRPLAGLGRYVKRYRGMVTGAGIALVTAAVTTLTLPLAVRRMVDHGFSAADGRFIDTYFSMLVVLAVVLALASAARYYFVITLGERVVADLRREVFDHVTRLSPSFFDVNQSGEIVSRLTADTTQIKSAVGATASVALRNVILCLGAIIMMVYTSPKLSSLVLIAIPLIVFPLVGFGRSVRRRSREAQDRLAGAAAYAGEAIGAIRTVQAFTAEEAARARYGAAVEDAFGAAKAAITARSALTAFAISMIFGSVVAVLWFGAKSVLDGSLSAGTLGQFLLYSVFAAGSLGALSEVWGELAQAAGAAERIHELLDEQPAIAAPPLPLVLPQPASGRVAFDGVHFAYPSHPGEKSLRGLDFTVEPGETVALVGPSGAGKSTVFALLLRFYDPTSGRILVDGADLRSVTPDALRRRMAIVPQDVTIFAASIHDNIAFGTSGATRAQVMAAAKAAQADEFIQRLPQAYDTLAGERGVTLSGGQRQRIAIARALLKDAPILLLDEATSALDAESETLVQRALDGLMENRTTIVIAHRLATVLKANRILVMDQGRIVEEGTHTALIRQNGLYARLARLQFDHGQASLERSAASS</sequence>
<evidence type="ECO:0000256" key="9">
    <source>
        <dbReference type="SAM" id="Phobius"/>
    </source>
</evidence>
<evidence type="ECO:0000259" key="10">
    <source>
        <dbReference type="PROSITE" id="PS50893"/>
    </source>
</evidence>
<dbReference type="OrthoDB" id="9804259at2"/>
<name>A0A1Q9AFC6_9HYPH</name>
<keyword evidence="3 9" id="KW-0812">Transmembrane</keyword>
<reference evidence="12 13" key="1">
    <citation type="submission" date="2016-09" db="EMBL/GenBank/DDBJ databases">
        <title>Rhizobium sp. nov., a novel species isolated from the rice rhizosphere.</title>
        <authorList>
            <person name="Zhao J."/>
            <person name="Zhang X."/>
        </authorList>
    </citation>
    <scope>NUCLEOTIDE SEQUENCE [LARGE SCALE GENOMIC DNA]</scope>
    <source>
        <strain evidence="12 13">MH17</strain>
    </source>
</reference>
<accession>A0A1Q9AFC6</accession>
<feature type="transmembrane region" description="Helical" evidence="9">
    <location>
        <begin position="255"/>
        <end position="276"/>
    </location>
</feature>
<keyword evidence="6 9" id="KW-1133">Transmembrane helix</keyword>
<keyword evidence="4" id="KW-0547">Nucleotide-binding</keyword>
<dbReference type="GO" id="GO:0005886">
    <property type="term" value="C:plasma membrane"/>
    <property type="evidence" value="ECO:0007669"/>
    <property type="project" value="UniProtKB-SubCell"/>
</dbReference>
<gene>
    <name evidence="12" type="ORF">BJF92_05370</name>
</gene>
<dbReference type="AlphaFoldDB" id="A0A1Q9AFC6"/>
<dbReference type="InterPro" id="IPR011918">
    <property type="entry name" value="ABC_MsbA_ATP-bd"/>
</dbReference>
<evidence type="ECO:0000256" key="7">
    <source>
        <dbReference type="ARBA" id="ARBA00023136"/>
    </source>
</evidence>
<evidence type="ECO:0000256" key="2">
    <source>
        <dbReference type="ARBA" id="ARBA00005417"/>
    </source>
</evidence>
<comment type="subcellular location">
    <subcellularLocation>
        <location evidence="1">Cell membrane</location>
        <topology evidence="1">Multi-pass membrane protein</topology>
    </subcellularLocation>
</comment>
<dbReference type="Gene3D" id="3.40.50.300">
    <property type="entry name" value="P-loop containing nucleotide triphosphate hydrolases"/>
    <property type="match status" value="1"/>
</dbReference>
<dbReference type="PANTHER" id="PTHR43394:SF1">
    <property type="entry name" value="ATP-BINDING CASSETTE SUB-FAMILY B MEMBER 10, MITOCHONDRIAL"/>
    <property type="match status" value="1"/>
</dbReference>
<evidence type="ECO:0000313" key="12">
    <source>
        <dbReference type="EMBL" id="OLP53586.1"/>
    </source>
</evidence>
<dbReference type="SUPFAM" id="SSF52540">
    <property type="entry name" value="P-loop containing nucleoside triphosphate hydrolases"/>
    <property type="match status" value="1"/>
</dbReference>
<feature type="transmembrane region" description="Helical" evidence="9">
    <location>
        <begin position="72"/>
        <end position="93"/>
    </location>
</feature>
<dbReference type="FunFam" id="3.40.50.300:FF:000218">
    <property type="entry name" value="Multidrug ABC transporter ATP-binding protein"/>
    <property type="match status" value="1"/>
</dbReference>
<dbReference type="InterPro" id="IPR003439">
    <property type="entry name" value="ABC_transporter-like_ATP-bd"/>
</dbReference>
<dbReference type="InterPro" id="IPR017871">
    <property type="entry name" value="ABC_transporter-like_CS"/>
</dbReference>
<dbReference type="EMBL" id="MKIO01000039">
    <property type="protein sequence ID" value="OLP53586.1"/>
    <property type="molecule type" value="Genomic_DNA"/>
</dbReference>
<dbReference type="PROSITE" id="PS50893">
    <property type="entry name" value="ABC_TRANSPORTER_2"/>
    <property type="match status" value="1"/>
</dbReference>
<dbReference type="PROSITE" id="PS00211">
    <property type="entry name" value="ABC_TRANSPORTER_1"/>
    <property type="match status" value="1"/>
</dbReference>
<feature type="domain" description="ABC transporter" evidence="10">
    <location>
        <begin position="350"/>
        <end position="586"/>
    </location>
</feature>
<dbReference type="InterPro" id="IPR039421">
    <property type="entry name" value="Type_1_exporter"/>
</dbReference>
<proteinExistence type="inferred from homology"/>